<dbReference type="STRING" id="1208918.CDEE_0679"/>
<dbReference type="Gene3D" id="3.50.50.60">
    <property type="entry name" value="FAD/NAD(P)-binding domain"/>
    <property type="match status" value="2"/>
</dbReference>
<reference evidence="4 5" key="1">
    <citation type="journal article" date="2013" name="Genome Biol. Evol.">
        <title>Genome evolution and phylogenomic analysis of candidatus kinetoplastibacterium, the betaproteobacterial endosymbionts of strigomonas and angomonas.</title>
        <authorList>
            <person name="Alves J.M."/>
            <person name="Serrano M.G."/>
            <person name="Maia da Silva F."/>
            <person name="Voegtly L.J."/>
            <person name="Matveyev A.V."/>
            <person name="Teixeira M.M."/>
            <person name="Camargo E.P."/>
            <person name="Buck G.A."/>
        </authorList>
    </citation>
    <scope>NUCLEOTIDE SEQUENCE [LARGE SCALE GENOMIC DNA]</scope>
    <source>
        <strain evidence="4 5">TCC036E</strain>
    </source>
</reference>
<dbReference type="KEGG" id="kct:CDEE_0679"/>
<evidence type="ECO:0000313" key="4">
    <source>
        <dbReference type="EMBL" id="AGF47687.1"/>
    </source>
</evidence>
<evidence type="ECO:0000256" key="2">
    <source>
        <dbReference type="ARBA" id="ARBA00023002"/>
    </source>
</evidence>
<dbReference type="Pfam" id="PF01266">
    <property type="entry name" value="DAO"/>
    <property type="match status" value="1"/>
</dbReference>
<organism evidence="4 5">
    <name type="scientific">Candidatus Kinetoplastidibacterium crithidiae TCC036E</name>
    <dbReference type="NCBI Taxonomy" id="1208918"/>
    <lineage>
        <taxon>Bacteria</taxon>
        <taxon>Pseudomonadati</taxon>
        <taxon>Pseudomonadota</taxon>
        <taxon>Betaproteobacteria</taxon>
        <taxon>Candidatus Kinetoplastidibacterium</taxon>
    </lineage>
</organism>
<dbReference type="SUPFAM" id="SSF51905">
    <property type="entry name" value="FAD/NAD(P)-binding domain"/>
    <property type="match status" value="1"/>
</dbReference>
<dbReference type="RefSeq" id="WP_015238471.1">
    <property type="nucleotide sequence ID" value="NC_020283.1"/>
</dbReference>
<evidence type="ECO:0000313" key="5">
    <source>
        <dbReference type="Proteomes" id="UP000011686"/>
    </source>
</evidence>
<dbReference type="GO" id="GO:0055130">
    <property type="term" value="P:D-alanine catabolic process"/>
    <property type="evidence" value="ECO:0007669"/>
    <property type="project" value="TreeGrafter"/>
</dbReference>
<dbReference type="GO" id="GO:0005737">
    <property type="term" value="C:cytoplasm"/>
    <property type="evidence" value="ECO:0007669"/>
    <property type="project" value="TreeGrafter"/>
</dbReference>
<dbReference type="HOGENOM" id="CLU_007884_9_2_4"/>
<dbReference type="SUPFAM" id="SSF54373">
    <property type="entry name" value="FAD-linked reductases, C-terminal domain"/>
    <property type="match status" value="1"/>
</dbReference>
<dbReference type="eggNOG" id="COG0665">
    <property type="taxonomic scope" value="Bacteria"/>
</dbReference>
<dbReference type="Gene3D" id="3.30.9.10">
    <property type="entry name" value="D-Amino Acid Oxidase, subunit A, domain 2"/>
    <property type="match status" value="1"/>
</dbReference>
<dbReference type="GO" id="GO:0005886">
    <property type="term" value="C:plasma membrane"/>
    <property type="evidence" value="ECO:0007669"/>
    <property type="project" value="TreeGrafter"/>
</dbReference>
<comment type="similarity">
    <text evidence="1">Belongs to the DadA oxidoreductase family.</text>
</comment>
<dbReference type="EC" id="1.4.99.1" evidence="4"/>
<protein>
    <submittedName>
        <fullName evidence="4">D-amino-acid dehydrogenase</fullName>
        <ecNumber evidence="4">1.4.99.1</ecNumber>
    </submittedName>
</protein>
<keyword evidence="5" id="KW-1185">Reference proteome</keyword>
<proteinExistence type="inferred from homology"/>
<dbReference type="GO" id="GO:0008718">
    <property type="term" value="F:D-amino-acid dehydrogenase activity"/>
    <property type="evidence" value="ECO:0007669"/>
    <property type="project" value="TreeGrafter"/>
</dbReference>
<dbReference type="InterPro" id="IPR036188">
    <property type="entry name" value="FAD/NAD-bd_sf"/>
</dbReference>
<accession>M1LPW6</accession>
<dbReference type="EMBL" id="CP003804">
    <property type="protein sequence ID" value="AGF47687.1"/>
    <property type="molecule type" value="Genomic_DNA"/>
</dbReference>
<sequence>MKVAILGSGIHGISSAWWISQSGIANEIVVIDRLSKPALDTSFANGGQISVSYAEPWANFNNLLLSLNWILRKRSPITFRPSLDVNQWKWFLCFMKECMPNNVIRNMEYMINLAKYSRDVLKNVRNELNIEYDFLDKGILSFYTDKNEFHKAQKTADIMRKMGVHRKSLSVDEIINIEPALSSIKDSLVGGYFTEDDESGDACKFTQSLADLCSERSVQFKYNHNINKLIYNNGRITSVELIDQDGYFKNIDADIFLVTLGSYSPILLKPLGIKLNIYPAKGYSATFPVKNKEKAPYVSLIDNADKLVFSRLGDRMRIAGSVDFSGYSRSLNNIDCNLLLEKAMEMFPNSLDFENVSYWSGLRPATPSNVPIVGKTKIDNLYINSGHGPLGWTMGMGSGKAIADIINGKKPNFKFPFLGI</sequence>
<dbReference type="NCBIfam" id="NF001933">
    <property type="entry name" value="PRK00711.1"/>
    <property type="match status" value="1"/>
</dbReference>
<name>M1LPW6_9PROT</name>
<evidence type="ECO:0000259" key="3">
    <source>
        <dbReference type="Pfam" id="PF01266"/>
    </source>
</evidence>
<dbReference type="InterPro" id="IPR006076">
    <property type="entry name" value="FAD-dep_OxRdtase"/>
</dbReference>
<dbReference type="PANTHER" id="PTHR13847">
    <property type="entry name" value="SARCOSINE DEHYDROGENASE-RELATED"/>
    <property type="match status" value="1"/>
</dbReference>
<dbReference type="PANTHER" id="PTHR13847:SF280">
    <property type="entry name" value="D-AMINO ACID DEHYDROGENASE"/>
    <property type="match status" value="1"/>
</dbReference>
<dbReference type="AlphaFoldDB" id="M1LPW6"/>
<evidence type="ECO:0000256" key="1">
    <source>
        <dbReference type="ARBA" id="ARBA00009410"/>
    </source>
</evidence>
<keyword evidence="2 4" id="KW-0560">Oxidoreductase</keyword>
<feature type="domain" description="FAD dependent oxidoreductase" evidence="3">
    <location>
        <begin position="2"/>
        <end position="404"/>
    </location>
</feature>
<dbReference type="Proteomes" id="UP000011686">
    <property type="component" value="Chromosome"/>
</dbReference>
<dbReference type="PATRIC" id="fig|1208918.3.peg.387"/>
<gene>
    <name evidence="4" type="ORF">CDEE_0679</name>
</gene>